<keyword evidence="4 6" id="KW-1133">Transmembrane helix</keyword>
<evidence type="ECO:0000256" key="1">
    <source>
        <dbReference type="ARBA" id="ARBA00004141"/>
    </source>
</evidence>
<feature type="transmembrane region" description="Helical" evidence="6">
    <location>
        <begin position="288"/>
        <end position="309"/>
    </location>
</feature>
<proteinExistence type="predicted"/>
<protein>
    <submittedName>
        <fullName evidence="8">SLC13 family permease</fullName>
    </submittedName>
</protein>
<reference evidence="8" key="1">
    <citation type="submission" date="2023-03" db="EMBL/GenBank/DDBJ databases">
        <authorList>
            <person name="Shen W."/>
            <person name="Cai J."/>
        </authorList>
    </citation>
    <scope>NUCLEOTIDE SEQUENCE</scope>
    <source>
        <strain evidence="8">K72-2</strain>
    </source>
</reference>
<dbReference type="AlphaFoldDB" id="A0AAW8UL61"/>
<feature type="transmembrane region" description="Helical" evidence="6">
    <location>
        <begin position="6"/>
        <end position="21"/>
    </location>
</feature>
<dbReference type="EMBL" id="JARQDV010000004">
    <property type="protein sequence ID" value="MDT2964939.1"/>
    <property type="molecule type" value="Genomic_DNA"/>
</dbReference>
<comment type="subcellular location">
    <subcellularLocation>
        <location evidence="1">Membrane</location>
        <topology evidence="1">Multi-pass membrane protein</topology>
    </subcellularLocation>
</comment>
<evidence type="ECO:0000256" key="3">
    <source>
        <dbReference type="ARBA" id="ARBA00022692"/>
    </source>
</evidence>
<feature type="transmembrane region" description="Helical" evidence="6">
    <location>
        <begin position="139"/>
        <end position="158"/>
    </location>
</feature>
<gene>
    <name evidence="8" type="ORF">P7I32_09950</name>
</gene>
<dbReference type="InterPro" id="IPR004680">
    <property type="entry name" value="Cit_transptr-like_dom"/>
</dbReference>
<evidence type="ECO:0000259" key="7">
    <source>
        <dbReference type="Pfam" id="PF03600"/>
    </source>
</evidence>
<feature type="transmembrane region" description="Helical" evidence="6">
    <location>
        <begin position="353"/>
        <end position="369"/>
    </location>
</feature>
<sequence length="436" mass="47902">MSYLAILGFVMMTLITGLLLRNKINILVCFALIPVGFSFLSGASWTATEGYIADGLDMTRDIFLMIMFSLPYFSLISDAAVFDIMVFKFLKKVKIKAPILCSLTVFISVITTLDGSVMSTYLIAIPLFLPLFKKLKIDPVILVFLCSVGIMLGSITPWNARILRAASLLPDVPNAPMTLFTTLLPVWITVFIGTMILGYFLGLGVHKKHMANGEKFEGIADSLAKEQNYGPLARPKLFWFNLILTILLVIALSFSNLPSYYIFAAGLIIALCVNYPDFKDQNQLISKYASKTYPIAPIVLLSGVVVGILQGTGMMDAMVQVLVNIIPAAVGPYVHIAIAIFSTPLMLLFTNDTWFFALIPIIAALAGEYGVAPDIVALTLFFNIGAFASLIAQPQIIMACDLGETNVRKFLRYSFFKFWGISLAWTLVGILLGIFI</sequence>
<evidence type="ECO:0000256" key="2">
    <source>
        <dbReference type="ARBA" id="ARBA00022448"/>
    </source>
</evidence>
<accession>A0AAW8UL61</accession>
<dbReference type="GO" id="GO:0016020">
    <property type="term" value="C:membrane"/>
    <property type="evidence" value="ECO:0007669"/>
    <property type="project" value="UniProtKB-SubCell"/>
</dbReference>
<comment type="caution">
    <text evidence="8">The sequence shown here is derived from an EMBL/GenBank/DDBJ whole genome shotgun (WGS) entry which is preliminary data.</text>
</comment>
<dbReference type="Pfam" id="PF03600">
    <property type="entry name" value="CitMHS"/>
    <property type="match status" value="1"/>
</dbReference>
<dbReference type="Proteomes" id="UP001268896">
    <property type="component" value="Unassembled WGS sequence"/>
</dbReference>
<name>A0AAW8UL61_ENTCA</name>
<feature type="domain" description="Citrate transporter-like" evidence="7">
    <location>
        <begin position="14"/>
        <end position="379"/>
    </location>
</feature>
<evidence type="ECO:0000313" key="9">
    <source>
        <dbReference type="Proteomes" id="UP001268896"/>
    </source>
</evidence>
<feature type="transmembrane region" description="Helical" evidence="6">
    <location>
        <begin position="321"/>
        <end position="341"/>
    </location>
</feature>
<feature type="transmembrane region" description="Helical" evidence="6">
    <location>
        <begin position="62"/>
        <end position="81"/>
    </location>
</feature>
<evidence type="ECO:0000256" key="4">
    <source>
        <dbReference type="ARBA" id="ARBA00022989"/>
    </source>
</evidence>
<keyword evidence="5 6" id="KW-0472">Membrane</keyword>
<dbReference type="GO" id="GO:0055085">
    <property type="term" value="P:transmembrane transport"/>
    <property type="evidence" value="ECO:0007669"/>
    <property type="project" value="InterPro"/>
</dbReference>
<feature type="transmembrane region" description="Helical" evidence="6">
    <location>
        <begin position="413"/>
        <end position="435"/>
    </location>
</feature>
<feature type="transmembrane region" description="Helical" evidence="6">
    <location>
        <begin position="26"/>
        <end position="47"/>
    </location>
</feature>
<feature type="transmembrane region" description="Helical" evidence="6">
    <location>
        <begin position="237"/>
        <end position="254"/>
    </location>
</feature>
<evidence type="ECO:0000256" key="6">
    <source>
        <dbReference type="SAM" id="Phobius"/>
    </source>
</evidence>
<evidence type="ECO:0000256" key="5">
    <source>
        <dbReference type="ARBA" id="ARBA00023136"/>
    </source>
</evidence>
<feature type="transmembrane region" description="Helical" evidence="6">
    <location>
        <begin position="375"/>
        <end position="392"/>
    </location>
</feature>
<dbReference type="RefSeq" id="WP_159160471.1">
    <property type="nucleotide sequence ID" value="NZ_JALKPN010000003.1"/>
</dbReference>
<feature type="transmembrane region" description="Helical" evidence="6">
    <location>
        <begin position="178"/>
        <end position="201"/>
    </location>
</feature>
<organism evidence="8 9">
    <name type="scientific">Enterococcus casseliflavus</name>
    <name type="common">Enterococcus flavescens</name>
    <dbReference type="NCBI Taxonomy" id="37734"/>
    <lineage>
        <taxon>Bacteria</taxon>
        <taxon>Bacillati</taxon>
        <taxon>Bacillota</taxon>
        <taxon>Bacilli</taxon>
        <taxon>Lactobacillales</taxon>
        <taxon>Enterococcaceae</taxon>
        <taxon>Enterococcus</taxon>
    </lineage>
</organism>
<keyword evidence="3 6" id="KW-0812">Transmembrane</keyword>
<keyword evidence="2" id="KW-0813">Transport</keyword>
<evidence type="ECO:0000313" key="8">
    <source>
        <dbReference type="EMBL" id="MDT2964939.1"/>
    </source>
</evidence>